<dbReference type="GeneID" id="38130005"/>
<protein>
    <recommendedName>
        <fullName evidence="1">SMP domain-containing protein</fullName>
    </recommendedName>
</protein>
<dbReference type="EMBL" id="NKHU02000027">
    <property type="protein sequence ID" value="RHZ63780.1"/>
    <property type="molecule type" value="Genomic_DNA"/>
</dbReference>
<organism evidence="2 3">
    <name type="scientific">Aspergillus thermomutatus</name>
    <name type="common">Neosartorya pseudofischeri</name>
    <dbReference type="NCBI Taxonomy" id="41047"/>
    <lineage>
        <taxon>Eukaryota</taxon>
        <taxon>Fungi</taxon>
        <taxon>Dikarya</taxon>
        <taxon>Ascomycota</taxon>
        <taxon>Pezizomycotina</taxon>
        <taxon>Eurotiomycetes</taxon>
        <taxon>Eurotiomycetidae</taxon>
        <taxon>Eurotiales</taxon>
        <taxon>Aspergillaceae</taxon>
        <taxon>Aspergillus</taxon>
        <taxon>Aspergillus subgen. Fumigati</taxon>
    </lineage>
</organism>
<dbReference type="STRING" id="41047.A0A397HTA1"/>
<dbReference type="OrthoDB" id="2799468at2759"/>
<feature type="domain" description="SMP" evidence="1">
    <location>
        <begin position="19"/>
        <end position="53"/>
    </location>
</feature>
<evidence type="ECO:0000313" key="3">
    <source>
        <dbReference type="Proteomes" id="UP000215305"/>
    </source>
</evidence>
<sequence length="195" mass="20751">MSFDLPSVDEIKRAAEVGQRITPEDVSVIAQAESELTGTGPVRGGPAATAQSLAMRQMNFDTKLDEISRKPQSHITQEDAREIQATEVSLPLASDVLYGVKTKRSNDFLAQGRAFNKPPGVGSVAAQVRSIANRNEALGLPPVNADVSVYVTKDDAREAQSAEASVYGGQNPAGGMAAQMQSAADKIEHIRRCSE</sequence>
<gene>
    <name evidence="2" type="ORF">CDV56_108031</name>
</gene>
<dbReference type="RefSeq" id="XP_026617279.1">
    <property type="nucleotide sequence ID" value="XM_026761650.1"/>
</dbReference>
<feature type="domain" description="SMP" evidence="1">
    <location>
        <begin position="151"/>
        <end position="185"/>
    </location>
</feature>
<dbReference type="Proteomes" id="UP000215305">
    <property type="component" value="Unassembled WGS sequence"/>
</dbReference>
<keyword evidence="3" id="KW-1185">Reference proteome</keyword>
<proteinExistence type="predicted"/>
<evidence type="ECO:0000259" key="1">
    <source>
        <dbReference type="Pfam" id="PF04927"/>
    </source>
</evidence>
<accession>A0A397HTA1</accession>
<dbReference type="InterPro" id="IPR007011">
    <property type="entry name" value="LEA_SMP_dom"/>
</dbReference>
<dbReference type="AlphaFoldDB" id="A0A397HTA1"/>
<dbReference type="VEuPathDB" id="FungiDB:CDV56_108031"/>
<reference evidence="2" key="1">
    <citation type="submission" date="2018-08" db="EMBL/GenBank/DDBJ databases">
        <title>Draft genome sequence of azole-resistant Aspergillus thermomutatus (Neosartorya pseudofischeri) strain HMR AF 39, isolated from a human nasal aspirate.</title>
        <authorList>
            <person name="Parent-Michaud M."/>
            <person name="Dufresne P.J."/>
            <person name="Fournier E."/>
            <person name="Martineau C."/>
            <person name="Moreira S."/>
            <person name="Perkins V."/>
            <person name="De Repentigny L."/>
            <person name="Dufresne S.F."/>
        </authorList>
    </citation>
    <scope>NUCLEOTIDE SEQUENCE [LARGE SCALE GENOMIC DNA]</scope>
    <source>
        <strain evidence="2">HMR AF 39</strain>
    </source>
</reference>
<evidence type="ECO:0000313" key="2">
    <source>
        <dbReference type="EMBL" id="RHZ63780.1"/>
    </source>
</evidence>
<dbReference type="Pfam" id="PF04927">
    <property type="entry name" value="SMP"/>
    <property type="match status" value="2"/>
</dbReference>
<comment type="caution">
    <text evidence="2">The sequence shown here is derived from an EMBL/GenBank/DDBJ whole genome shotgun (WGS) entry which is preliminary data.</text>
</comment>
<name>A0A397HTA1_ASPTH</name>